<comment type="caution">
    <text evidence="6">The sequence shown here is derived from an EMBL/GenBank/DDBJ whole genome shotgun (WGS) entry which is preliminary data.</text>
</comment>
<evidence type="ECO:0000256" key="1">
    <source>
        <dbReference type="ARBA" id="ARBA00023015"/>
    </source>
</evidence>
<proteinExistence type="predicted"/>
<dbReference type="SMART" id="SM00866">
    <property type="entry name" value="UTRA"/>
    <property type="match status" value="1"/>
</dbReference>
<dbReference type="SUPFAM" id="SSF64288">
    <property type="entry name" value="Chorismate lyase-like"/>
    <property type="match status" value="1"/>
</dbReference>
<dbReference type="PANTHER" id="PTHR44846:SF1">
    <property type="entry name" value="MANNOSYL-D-GLYCERATE TRANSPORT_METABOLISM SYSTEM REPRESSOR MNGR-RELATED"/>
    <property type="match status" value="1"/>
</dbReference>
<name>A0ABN2N697_9PSEU</name>
<evidence type="ECO:0000256" key="3">
    <source>
        <dbReference type="ARBA" id="ARBA00023163"/>
    </source>
</evidence>
<dbReference type="Gene3D" id="3.40.1410.10">
    <property type="entry name" value="Chorismate lyase-like"/>
    <property type="match status" value="1"/>
</dbReference>
<organism evidence="6 7">
    <name type="scientific">Pseudonocardia ailaonensis</name>
    <dbReference type="NCBI Taxonomy" id="367279"/>
    <lineage>
        <taxon>Bacteria</taxon>
        <taxon>Bacillati</taxon>
        <taxon>Actinomycetota</taxon>
        <taxon>Actinomycetes</taxon>
        <taxon>Pseudonocardiales</taxon>
        <taxon>Pseudonocardiaceae</taxon>
        <taxon>Pseudonocardia</taxon>
    </lineage>
</organism>
<protein>
    <submittedName>
        <fullName evidence="6">GntR family transcriptional regulator</fullName>
    </submittedName>
</protein>
<feature type="domain" description="HTH gntR-type" evidence="5">
    <location>
        <begin position="29"/>
        <end position="96"/>
    </location>
</feature>
<dbReference type="InterPro" id="IPR000524">
    <property type="entry name" value="Tscrpt_reg_HTH_GntR"/>
</dbReference>
<keyword evidence="2" id="KW-0238">DNA-binding</keyword>
<dbReference type="InterPro" id="IPR036390">
    <property type="entry name" value="WH_DNA-bd_sf"/>
</dbReference>
<keyword evidence="1" id="KW-0805">Transcription regulation</keyword>
<feature type="region of interest" description="Disordered" evidence="4">
    <location>
        <begin position="1"/>
        <end position="29"/>
    </location>
</feature>
<dbReference type="EMBL" id="BAAAQK010000012">
    <property type="protein sequence ID" value="GAA1854152.1"/>
    <property type="molecule type" value="Genomic_DNA"/>
</dbReference>
<dbReference type="SMART" id="SM00345">
    <property type="entry name" value="HTH_GNTR"/>
    <property type="match status" value="1"/>
</dbReference>
<dbReference type="InterPro" id="IPR028978">
    <property type="entry name" value="Chorismate_lyase_/UTRA_dom_sf"/>
</dbReference>
<dbReference type="PANTHER" id="PTHR44846">
    <property type="entry name" value="MANNOSYL-D-GLYCERATE TRANSPORT/METABOLISM SYSTEM REPRESSOR MNGR-RELATED"/>
    <property type="match status" value="1"/>
</dbReference>
<reference evidence="6 7" key="1">
    <citation type="journal article" date="2019" name="Int. J. Syst. Evol. Microbiol.">
        <title>The Global Catalogue of Microorganisms (GCM) 10K type strain sequencing project: providing services to taxonomists for standard genome sequencing and annotation.</title>
        <authorList>
            <consortium name="The Broad Institute Genomics Platform"/>
            <consortium name="The Broad Institute Genome Sequencing Center for Infectious Disease"/>
            <person name="Wu L."/>
            <person name="Ma J."/>
        </authorList>
    </citation>
    <scope>NUCLEOTIDE SEQUENCE [LARGE SCALE GENOMIC DNA]</scope>
    <source>
        <strain evidence="6 7">JCM 16009</strain>
    </source>
</reference>
<dbReference type="Gene3D" id="1.10.10.10">
    <property type="entry name" value="Winged helix-like DNA-binding domain superfamily/Winged helix DNA-binding domain"/>
    <property type="match status" value="1"/>
</dbReference>
<evidence type="ECO:0000259" key="5">
    <source>
        <dbReference type="PROSITE" id="PS50949"/>
    </source>
</evidence>
<evidence type="ECO:0000313" key="7">
    <source>
        <dbReference type="Proteomes" id="UP001500449"/>
    </source>
</evidence>
<dbReference type="RefSeq" id="WP_344418436.1">
    <property type="nucleotide sequence ID" value="NZ_BAAAQK010000012.1"/>
</dbReference>
<dbReference type="InterPro" id="IPR011663">
    <property type="entry name" value="UTRA"/>
</dbReference>
<gene>
    <name evidence="6" type="ORF">GCM10009836_37750</name>
</gene>
<evidence type="ECO:0000256" key="4">
    <source>
        <dbReference type="SAM" id="MobiDB-lite"/>
    </source>
</evidence>
<accession>A0ABN2N697</accession>
<dbReference type="Pfam" id="PF07702">
    <property type="entry name" value="UTRA"/>
    <property type="match status" value="1"/>
</dbReference>
<dbReference type="Pfam" id="PF00392">
    <property type="entry name" value="GntR"/>
    <property type="match status" value="1"/>
</dbReference>
<dbReference type="SUPFAM" id="SSF46785">
    <property type="entry name" value="Winged helix' DNA-binding domain"/>
    <property type="match status" value="1"/>
</dbReference>
<dbReference type="PROSITE" id="PS50949">
    <property type="entry name" value="HTH_GNTR"/>
    <property type="match status" value="1"/>
</dbReference>
<dbReference type="InterPro" id="IPR050679">
    <property type="entry name" value="Bact_HTH_transcr_reg"/>
</dbReference>
<keyword evidence="7" id="KW-1185">Reference proteome</keyword>
<evidence type="ECO:0000256" key="2">
    <source>
        <dbReference type="ARBA" id="ARBA00023125"/>
    </source>
</evidence>
<dbReference type="InterPro" id="IPR036388">
    <property type="entry name" value="WH-like_DNA-bd_sf"/>
</dbReference>
<sequence length="274" mass="30209">MTQPVPRPGDDDEARRSYRVARGRTAPADTSPRRIYELLRASIRDGSIGAGEQLEEHMLVRTYNGSRNSVRKALQTLAEEGLLDRTRRVGTSLARTIVPIAPTDIGPRVYAGTRRVGRLKVRNLECTRVTAGQAVAGRLHVEPGAEVLRLEQLGFYDGEPLYLRTGYLVTDRSAREFLTLLDTLHVDFPPLPVVFETVFGRAYGASIYSVEAIALQERIAALLDVPAESPALLRELTTTDESGRPFELSFTYFRTGRVALTGIGTFAESGYAAE</sequence>
<evidence type="ECO:0000313" key="6">
    <source>
        <dbReference type="EMBL" id="GAA1854152.1"/>
    </source>
</evidence>
<dbReference type="Proteomes" id="UP001500449">
    <property type="component" value="Unassembled WGS sequence"/>
</dbReference>
<keyword evidence="3" id="KW-0804">Transcription</keyword>